<name>A0A6M3JRG2_9ZZZZ</name>
<evidence type="ECO:0000256" key="1">
    <source>
        <dbReference type="SAM" id="Coils"/>
    </source>
</evidence>
<accession>A0A6M3JRG2</accession>
<evidence type="ECO:0000313" key="3">
    <source>
        <dbReference type="EMBL" id="QJA71652.1"/>
    </source>
</evidence>
<evidence type="ECO:0000313" key="2">
    <source>
        <dbReference type="EMBL" id="QJA57552.1"/>
    </source>
</evidence>
<feature type="coiled-coil region" evidence="1">
    <location>
        <begin position="74"/>
        <end position="101"/>
    </location>
</feature>
<reference evidence="3" key="1">
    <citation type="submission" date="2020-03" db="EMBL/GenBank/DDBJ databases">
        <title>The deep terrestrial virosphere.</title>
        <authorList>
            <person name="Holmfeldt K."/>
            <person name="Nilsson E."/>
            <person name="Simone D."/>
            <person name="Lopez-Fernandez M."/>
            <person name="Wu X."/>
            <person name="de Brujin I."/>
            <person name="Lundin D."/>
            <person name="Andersson A."/>
            <person name="Bertilsson S."/>
            <person name="Dopson M."/>
        </authorList>
    </citation>
    <scope>NUCLEOTIDE SEQUENCE</scope>
    <source>
        <strain evidence="3">MM415A03112</strain>
        <strain evidence="2">MM415B01626</strain>
    </source>
</reference>
<dbReference type="AlphaFoldDB" id="A0A6M3JRG2"/>
<keyword evidence="1" id="KW-0175">Coiled coil</keyword>
<dbReference type="EMBL" id="MT141889">
    <property type="protein sequence ID" value="QJA71652.1"/>
    <property type="molecule type" value="Genomic_DNA"/>
</dbReference>
<organism evidence="3">
    <name type="scientific">viral metagenome</name>
    <dbReference type="NCBI Taxonomy" id="1070528"/>
    <lineage>
        <taxon>unclassified sequences</taxon>
        <taxon>metagenomes</taxon>
        <taxon>organismal metagenomes</taxon>
    </lineage>
</organism>
<gene>
    <name evidence="3" type="ORF">MM415A03112_0006</name>
    <name evidence="2" type="ORF">MM415B01626_0013</name>
</gene>
<proteinExistence type="predicted"/>
<protein>
    <submittedName>
        <fullName evidence="3">Uncharacterized protein</fullName>
    </submittedName>
</protein>
<sequence>MDEKTQQDSEKDPASENPLFYENKTLHIYCPASIAFDFIELSNKEFAGKQYAALSHLLRSWKEARHVTYLLTEIMEIKEDNDELVKRIEMLENSLEEKIEEPKVKKKTLKTITGEVEVED</sequence>
<dbReference type="EMBL" id="MT141279">
    <property type="protein sequence ID" value="QJA57552.1"/>
    <property type="molecule type" value="Genomic_DNA"/>
</dbReference>